<evidence type="ECO:0000313" key="3">
    <source>
        <dbReference type="EMBL" id="AEE45489.1"/>
    </source>
</evidence>
<feature type="region of interest" description="Disordered" evidence="1">
    <location>
        <begin position="36"/>
        <end position="75"/>
    </location>
</feature>
<feature type="region of interest" description="Disordered" evidence="1">
    <location>
        <begin position="126"/>
        <end position="156"/>
    </location>
</feature>
<dbReference type="STRING" id="590998.Celf_1354"/>
<evidence type="ECO:0000313" key="4">
    <source>
        <dbReference type="Proteomes" id="UP000008460"/>
    </source>
</evidence>
<gene>
    <name evidence="3" type="ordered locus">Celf_1354</name>
</gene>
<evidence type="ECO:0000256" key="1">
    <source>
        <dbReference type="SAM" id="MobiDB-lite"/>
    </source>
</evidence>
<keyword evidence="2" id="KW-1133">Transmembrane helix</keyword>
<dbReference type="InterPro" id="IPR021400">
    <property type="entry name" value="DUF3039"/>
</dbReference>
<feature type="compositionally biased region" description="Gly residues" evidence="1">
    <location>
        <begin position="132"/>
        <end position="156"/>
    </location>
</feature>
<feature type="transmembrane region" description="Helical" evidence="2">
    <location>
        <begin position="7"/>
        <end position="26"/>
    </location>
</feature>
<protein>
    <recommendedName>
        <fullName evidence="5">DUF3039 domain-containing protein</fullName>
    </recommendedName>
</protein>
<evidence type="ECO:0008006" key="5">
    <source>
        <dbReference type="Google" id="ProtNLM"/>
    </source>
</evidence>
<name>F4H509_CELFA</name>
<proteinExistence type="predicted"/>
<dbReference type="HOGENOM" id="CLU_142113_0_0_11"/>
<feature type="compositionally biased region" description="Basic and acidic residues" evidence="1">
    <location>
        <begin position="59"/>
        <end position="75"/>
    </location>
</feature>
<sequence>MARQYDYLVRLSIYWWTAVWLSVAWAPRRRLLRMTEPLPPTGPADPNDPGQGTSTSVLERQETHEQVEPGDHERFAHYVRKEKIMESAMSGKPVVALCGKVWVPGRDPNKFPVCPVCKEIYEGLREPQDGDGASGEGGGSGGSGGGRRWGFGRGGK</sequence>
<dbReference type="eggNOG" id="ENOG5032RRB">
    <property type="taxonomic scope" value="Bacteria"/>
</dbReference>
<organism evidence="3 4">
    <name type="scientific">Cellulomonas fimi (strain ATCC 484 / DSM 20113 / JCM 1341 / CCUG 24087 / LMG 16345 / NBRC 15513 / NCIMB 8980 / NCTC 7547 / NRS-133)</name>
    <dbReference type="NCBI Taxonomy" id="590998"/>
    <lineage>
        <taxon>Bacteria</taxon>
        <taxon>Bacillati</taxon>
        <taxon>Actinomycetota</taxon>
        <taxon>Actinomycetes</taxon>
        <taxon>Micrococcales</taxon>
        <taxon>Cellulomonadaceae</taxon>
        <taxon>Cellulomonas</taxon>
    </lineage>
</organism>
<keyword evidence="2" id="KW-0472">Membrane</keyword>
<keyword evidence="2" id="KW-0812">Transmembrane</keyword>
<dbReference type="KEGG" id="cfi:Celf_1354"/>
<accession>F4H509</accession>
<dbReference type="Pfam" id="PF11238">
    <property type="entry name" value="DUF3039"/>
    <property type="match status" value="1"/>
</dbReference>
<dbReference type="Proteomes" id="UP000008460">
    <property type="component" value="Chromosome"/>
</dbReference>
<dbReference type="EMBL" id="CP002666">
    <property type="protein sequence ID" value="AEE45489.1"/>
    <property type="molecule type" value="Genomic_DNA"/>
</dbReference>
<keyword evidence="4" id="KW-1185">Reference proteome</keyword>
<evidence type="ECO:0000256" key="2">
    <source>
        <dbReference type="SAM" id="Phobius"/>
    </source>
</evidence>
<dbReference type="AlphaFoldDB" id="F4H509"/>
<reference evidence="3 4" key="1">
    <citation type="submission" date="2011-04" db="EMBL/GenBank/DDBJ databases">
        <title>Complete sequence of Cellulomonas fimi ATCC 484.</title>
        <authorList>
            <consortium name="US DOE Joint Genome Institute"/>
            <person name="Lucas S."/>
            <person name="Han J."/>
            <person name="Lapidus A."/>
            <person name="Cheng J.-F."/>
            <person name="Goodwin L."/>
            <person name="Pitluck S."/>
            <person name="Peters L."/>
            <person name="Chertkov O."/>
            <person name="Detter J.C."/>
            <person name="Han C."/>
            <person name="Tapia R."/>
            <person name="Land M."/>
            <person name="Hauser L."/>
            <person name="Kyrpides N."/>
            <person name="Ivanova N."/>
            <person name="Ovchinnikova G."/>
            <person name="Pagani I."/>
            <person name="Mead D."/>
            <person name="Brumm P."/>
            <person name="Woyke T."/>
        </authorList>
    </citation>
    <scope>NUCLEOTIDE SEQUENCE [LARGE SCALE GENOMIC DNA]</scope>
    <source>
        <strain evidence="4">ATCC 484 / DSM 20113 / JCM 1341 / NBRC 15513 / NCIMB 8980 / NCTC 7547</strain>
    </source>
</reference>